<dbReference type="InterPro" id="IPR008610">
    <property type="entry name" value="Ebp2"/>
</dbReference>
<comment type="function">
    <text evidence="1">Required for the processing of the 27S pre-rRNA.</text>
</comment>
<dbReference type="GO" id="GO:0005730">
    <property type="term" value="C:nucleolus"/>
    <property type="evidence" value="ECO:0007669"/>
    <property type="project" value="UniProtKB-SubCell"/>
</dbReference>
<dbReference type="EMBL" id="EAAA01002564">
    <property type="status" value="NOT_ANNOTATED_CDS"/>
    <property type="molecule type" value="Genomic_DNA"/>
</dbReference>
<evidence type="ECO:0000256" key="5">
    <source>
        <dbReference type="ARBA" id="ARBA00023054"/>
    </source>
</evidence>
<keyword evidence="9" id="KW-1185">Reference proteome</keyword>
<dbReference type="KEGG" id="cin:100183007"/>
<dbReference type="SMR" id="F6YE24"/>
<reference evidence="8" key="4">
    <citation type="submission" date="2025-09" db="UniProtKB">
        <authorList>
            <consortium name="Ensembl"/>
        </authorList>
    </citation>
    <scope>IDENTIFICATION</scope>
</reference>
<dbReference type="PANTHER" id="PTHR13028:SF0">
    <property type="entry name" value="RRNA-PROCESSING PROTEIN EBP2-RELATED"/>
    <property type="match status" value="1"/>
</dbReference>
<accession>A0A1W3JDD2</accession>
<dbReference type="Ensembl" id="ENSCINT00000024830.2">
    <property type="protein sequence ID" value="ENSCINP00000024584.2"/>
    <property type="gene ID" value="ENSCING00000013374.2"/>
</dbReference>
<dbReference type="Proteomes" id="UP000008144">
    <property type="component" value="Chromosome 8"/>
</dbReference>
<evidence type="ECO:0000313" key="8">
    <source>
        <dbReference type="Ensembl" id="ENSCINP00000024584.2"/>
    </source>
</evidence>
<comment type="subcellular location">
    <subcellularLocation>
        <location evidence="2">Nucleus</location>
        <location evidence="2">Nucleolus</location>
    </subcellularLocation>
</comment>
<organism evidence="8 9">
    <name type="scientific">Ciona intestinalis</name>
    <name type="common">Transparent sea squirt</name>
    <name type="synonym">Ascidia intestinalis</name>
    <dbReference type="NCBI Taxonomy" id="7719"/>
    <lineage>
        <taxon>Eukaryota</taxon>
        <taxon>Metazoa</taxon>
        <taxon>Chordata</taxon>
        <taxon>Tunicata</taxon>
        <taxon>Ascidiacea</taxon>
        <taxon>Phlebobranchia</taxon>
        <taxon>Cionidae</taxon>
        <taxon>Ciona</taxon>
    </lineage>
</organism>
<name>F6YE24_CIOIN</name>
<dbReference type="RefSeq" id="XP_009859197.2">
    <property type="nucleotide sequence ID" value="XM_009860895.3"/>
</dbReference>
<reference evidence="9" key="1">
    <citation type="journal article" date="2002" name="Science">
        <title>The draft genome of Ciona intestinalis: insights into chordate and vertebrate origins.</title>
        <authorList>
            <person name="Dehal P."/>
            <person name="Satou Y."/>
            <person name="Campbell R.K."/>
            <person name="Chapman J."/>
            <person name="Degnan B."/>
            <person name="De Tomaso A."/>
            <person name="Davidson B."/>
            <person name="Di Gregorio A."/>
            <person name="Gelpke M."/>
            <person name="Goodstein D.M."/>
            <person name="Harafuji N."/>
            <person name="Hastings K.E."/>
            <person name="Ho I."/>
            <person name="Hotta K."/>
            <person name="Huang W."/>
            <person name="Kawashima T."/>
            <person name="Lemaire P."/>
            <person name="Martinez D."/>
            <person name="Meinertzhagen I.A."/>
            <person name="Necula S."/>
            <person name="Nonaka M."/>
            <person name="Putnam N."/>
            <person name="Rash S."/>
            <person name="Saiga H."/>
            <person name="Satake M."/>
            <person name="Terry A."/>
            <person name="Yamada L."/>
            <person name="Wang H.G."/>
            <person name="Awazu S."/>
            <person name="Azumi K."/>
            <person name="Boore J."/>
            <person name="Branno M."/>
            <person name="Chin-Bow S."/>
            <person name="DeSantis R."/>
            <person name="Doyle S."/>
            <person name="Francino P."/>
            <person name="Keys D.N."/>
            <person name="Haga S."/>
            <person name="Hayashi H."/>
            <person name="Hino K."/>
            <person name="Imai K.S."/>
            <person name="Inaba K."/>
            <person name="Kano S."/>
            <person name="Kobayashi K."/>
            <person name="Kobayashi M."/>
            <person name="Lee B.I."/>
            <person name="Makabe K.W."/>
            <person name="Manohar C."/>
            <person name="Matassi G."/>
            <person name="Medina M."/>
            <person name="Mochizuki Y."/>
            <person name="Mount S."/>
            <person name="Morishita T."/>
            <person name="Miura S."/>
            <person name="Nakayama A."/>
            <person name="Nishizaka S."/>
            <person name="Nomoto H."/>
            <person name="Ohta F."/>
            <person name="Oishi K."/>
            <person name="Rigoutsos I."/>
            <person name="Sano M."/>
            <person name="Sasaki A."/>
            <person name="Sasakura Y."/>
            <person name="Shoguchi E."/>
            <person name="Shin-i T."/>
            <person name="Spagnuolo A."/>
            <person name="Stainier D."/>
            <person name="Suzuki M.M."/>
            <person name="Tassy O."/>
            <person name="Takatori N."/>
            <person name="Tokuoka M."/>
            <person name="Yagi K."/>
            <person name="Yoshizaki F."/>
            <person name="Wada S."/>
            <person name="Zhang C."/>
            <person name="Hyatt P.D."/>
            <person name="Larimer F."/>
            <person name="Detter C."/>
            <person name="Doggett N."/>
            <person name="Glavina T."/>
            <person name="Hawkins T."/>
            <person name="Richardson P."/>
            <person name="Lucas S."/>
            <person name="Kohara Y."/>
            <person name="Levine M."/>
            <person name="Satoh N."/>
            <person name="Rokhsar D.S."/>
        </authorList>
    </citation>
    <scope>NUCLEOTIDE SEQUENCE [LARGE SCALE GENOMIC DNA]</scope>
</reference>
<evidence type="ECO:0000256" key="6">
    <source>
        <dbReference type="ARBA" id="ARBA00023242"/>
    </source>
</evidence>
<evidence type="ECO:0000256" key="2">
    <source>
        <dbReference type="ARBA" id="ARBA00004604"/>
    </source>
</evidence>
<evidence type="ECO:0000256" key="4">
    <source>
        <dbReference type="ARBA" id="ARBA00022517"/>
    </source>
</evidence>
<dbReference type="GO" id="GO:0042254">
    <property type="term" value="P:ribosome biogenesis"/>
    <property type="evidence" value="ECO:0007669"/>
    <property type="project" value="UniProtKB-KW"/>
</dbReference>
<dbReference type="InParanoid" id="F6YE24"/>
<keyword evidence="6" id="KW-0539">Nucleus</keyword>
<dbReference type="OrthoDB" id="443772at2759"/>
<evidence type="ECO:0000313" key="9">
    <source>
        <dbReference type="Proteomes" id="UP000008144"/>
    </source>
</evidence>
<dbReference type="Pfam" id="PF05890">
    <property type="entry name" value="Ebp2"/>
    <property type="match status" value="1"/>
</dbReference>
<evidence type="ECO:0000256" key="1">
    <source>
        <dbReference type="ARBA" id="ARBA00003387"/>
    </source>
</evidence>
<sequence>MRKLSDAGVETNRPNDYFAEMAKKDDHMKKVGDKLLALKNRQEMTERNRNNFKLRKYGKQVQRAVTLERQMKKKETLNSIKKYRKGKTTNPDFLDETSKENGPHGKKVSQFQKLQKQNVKRNYRDQKYGFGGKKKGQKRNTNESSNNVSGFKKNVHGAKKKNVRPGKTRRTKLKSKR</sequence>
<dbReference type="GeneID" id="100183007"/>
<reference evidence="8" key="2">
    <citation type="journal article" date="2008" name="Genome Biol.">
        <title>Improved genome assembly and evidence-based global gene model set for the chordate Ciona intestinalis: new insight into intron and operon populations.</title>
        <authorList>
            <person name="Satou Y."/>
            <person name="Mineta K."/>
            <person name="Ogasawara M."/>
            <person name="Sasakura Y."/>
            <person name="Shoguchi E."/>
            <person name="Ueno K."/>
            <person name="Yamada L."/>
            <person name="Matsumoto J."/>
            <person name="Wasserscheid J."/>
            <person name="Dewar K."/>
            <person name="Wiley G.B."/>
            <person name="Macmil S.L."/>
            <person name="Roe B.A."/>
            <person name="Zeller R.W."/>
            <person name="Hastings K.E."/>
            <person name="Lemaire P."/>
            <person name="Lindquist E."/>
            <person name="Endo T."/>
            <person name="Hotta K."/>
            <person name="Inaba K."/>
        </authorList>
    </citation>
    <scope>NUCLEOTIDE SEQUENCE [LARGE SCALE GENOMIC DNA]</scope>
    <source>
        <strain evidence="8">wild type</strain>
    </source>
</reference>
<dbReference type="AlphaFoldDB" id="F6YE24"/>
<feature type="compositionally biased region" description="Basic residues" evidence="7">
    <location>
        <begin position="153"/>
        <end position="177"/>
    </location>
</feature>
<protein>
    <submittedName>
        <fullName evidence="8">Probable rRNA-processing protein EBP2</fullName>
    </submittedName>
</protein>
<dbReference type="FunCoup" id="F6YE24">
    <property type="interactions" value="337"/>
</dbReference>
<evidence type="ECO:0000256" key="7">
    <source>
        <dbReference type="SAM" id="MobiDB-lite"/>
    </source>
</evidence>
<reference evidence="8" key="3">
    <citation type="submission" date="2025-08" db="UniProtKB">
        <authorList>
            <consortium name="Ensembl"/>
        </authorList>
    </citation>
    <scope>IDENTIFICATION</scope>
</reference>
<proteinExistence type="inferred from homology"/>
<keyword evidence="5" id="KW-0175">Coiled coil</keyword>
<keyword evidence="4" id="KW-0690">Ribosome biogenesis</keyword>
<feature type="region of interest" description="Disordered" evidence="7">
    <location>
        <begin position="65"/>
        <end position="177"/>
    </location>
</feature>
<comment type="similarity">
    <text evidence="3">Belongs to the EBP2 family.</text>
</comment>
<dbReference type="GeneTree" id="ENSGT00390000014984"/>
<dbReference type="PANTHER" id="PTHR13028">
    <property type="entry name" value="RRNA PROCESSING PROTEIN EBNA1-BINDING PROTEIN-RELATED"/>
    <property type="match status" value="1"/>
</dbReference>
<gene>
    <name evidence="8" type="primary">LOC100183007</name>
</gene>
<evidence type="ECO:0000256" key="3">
    <source>
        <dbReference type="ARBA" id="ARBA00007336"/>
    </source>
</evidence>
<dbReference type="STRING" id="7719.ENSCINP00000024584"/>
<dbReference type="OMA" id="VIECTTH"/>
<accession>F6YE24</accession>
<dbReference type="HOGENOM" id="CLU_036007_5_0_1"/>